<proteinExistence type="inferred from homology"/>
<dbReference type="InterPro" id="IPR029066">
    <property type="entry name" value="PLP-binding_barrel"/>
</dbReference>
<dbReference type="FunFam" id="3.20.20.10:FF:000018">
    <property type="entry name" value="Pyridoxal phosphate homeostasis protein"/>
    <property type="match status" value="1"/>
</dbReference>
<dbReference type="EMBL" id="FNQN01000002">
    <property type="protein sequence ID" value="SDZ91419.1"/>
    <property type="molecule type" value="Genomic_DNA"/>
</dbReference>
<dbReference type="PANTHER" id="PTHR10146">
    <property type="entry name" value="PROLINE SYNTHETASE CO-TRANSCRIBED BACTERIAL HOMOLOG PROTEIN"/>
    <property type="match status" value="1"/>
</dbReference>
<dbReference type="PIRSF" id="PIRSF004848">
    <property type="entry name" value="YBL036c_PLPDEIII"/>
    <property type="match status" value="1"/>
</dbReference>
<name>A0A1H3WWA9_9BACT</name>
<dbReference type="SUPFAM" id="SSF51419">
    <property type="entry name" value="PLP-binding barrel"/>
    <property type="match status" value="1"/>
</dbReference>
<dbReference type="Proteomes" id="UP000199409">
    <property type="component" value="Unassembled WGS sequence"/>
</dbReference>
<dbReference type="AlphaFoldDB" id="A0A1H3WWA9"/>
<organism evidence="6 7">
    <name type="scientific">Desulfuromusa kysingii</name>
    <dbReference type="NCBI Taxonomy" id="37625"/>
    <lineage>
        <taxon>Bacteria</taxon>
        <taxon>Pseudomonadati</taxon>
        <taxon>Thermodesulfobacteriota</taxon>
        <taxon>Desulfuromonadia</taxon>
        <taxon>Desulfuromonadales</taxon>
        <taxon>Geopsychrobacteraceae</taxon>
        <taxon>Desulfuromusa</taxon>
    </lineage>
</organism>
<accession>A0A1H3WWA9</accession>
<dbReference type="InterPro" id="IPR001608">
    <property type="entry name" value="Ala_racemase_N"/>
</dbReference>
<dbReference type="GO" id="GO:0030170">
    <property type="term" value="F:pyridoxal phosphate binding"/>
    <property type="evidence" value="ECO:0007669"/>
    <property type="project" value="UniProtKB-UniRule"/>
</dbReference>
<dbReference type="HAMAP" id="MF_02087">
    <property type="entry name" value="PLP_homeostasis"/>
    <property type="match status" value="1"/>
</dbReference>
<comment type="similarity">
    <text evidence="2 4">Belongs to the pyridoxal phosphate-binding protein YggS/PROSC family.</text>
</comment>
<reference evidence="6 7" key="1">
    <citation type="submission" date="2016-10" db="EMBL/GenBank/DDBJ databases">
        <authorList>
            <person name="de Groot N.N."/>
        </authorList>
    </citation>
    <scope>NUCLEOTIDE SEQUENCE [LARGE SCALE GENOMIC DNA]</scope>
    <source>
        <strain evidence="6 7">DSM 7343</strain>
    </source>
</reference>
<dbReference type="CDD" id="cd00635">
    <property type="entry name" value="PLPDE_III_YBL036c_like"/>
    <property type="match status" value="1"/>
</dbReference>
<protein>
    <recommendedName>
        <fullName evidence="2">Pyridoxal phosphate homeostasis protein</fullName>
        <shortName evidence="2">PLP homeostasis protein</shortName>
    </recommendedName>
</protein>
<dbReference type="STRING" id="37625.SAMN05660420_00709"/>
<keyword evidence="7" id="KW-1185">Reference proteome</keyword>
<evidence type="ECO:0000256" key="4">
    <source>
        <dbReference type="RuleBase" id="RU004514"/>
    </source>
</evidence>
<dbReference type="InterPro" id="IPR011078">
    <property type="entry name" value="PyrdxlP_homeostasis"/>
</dbReference>
<keyword evidence="1 2" id="KW-0663">Pyridoxal phosphate</keyword>
<feature type="domain" description="Alanine racemase N-terminal" evidence="5">
    <location>
        <begin position="24"/>
        <end position="228"/>
    </location>
</feature>
<evidence type="ECO:0000256" key="2">
    <source>
        <dbReference type="HAMAP-Rule" id="MF_02087"/>
    </source>
</evidence>
<comment type="function">
    <text evidence="2">Pyridoxal 5'-phosphate (PLP)-binding protein, which is involved in PLP homeostasis.</text>
</comment>
<dbReference type="Gene3D" id="3.20.20.10">
    <property type="entry name" value="Alanine racemase"/>
    <property type="match status" value="1"/>
</dbReference>
<dbReference type="OrthoDB" id="9804072at2"/>
<comment type="cofactor">
    <cofactor evidence="3">
        <name>pyridoxal 5'-phosphate</name>
        <dbReference type="ChEBI" id="CHEBI:597326"/>
    </cofactor>
</comment>
<evidence type="ECO:0000313" key="7">
    <source>
        <dbReference type="Proteomes" id="UP000199409"/>
    </source>
</evidence>
<dbReference type="PROSITE" id="PS01211">
    <property type="entry name" value="UPF0001"/>
    <property type="match status" value="1"/>
</dbReference>
<dbReference type="PANTHER" id="PTHR10146:SF14">
    <property type="entry name" value="PYRIDOXAL PHOSPHATE HOMEOSTASIS PROTEIN"/>
    <property type="match status" value="1"/>
</dbReference>
<evidence type="ECO:0000259" key="5">
    <source>
        <dbReference type="Pfam" id="PF01168"/>
    </source>
</evidence>
<feature type="modified residue" description="N6-(pyridoxal phosphate)lysine" evidence="2 3">
    <location>
        <position position="36"/>
    </location>
</feature>
<dbReference type="NCBIfam" id="TIGR00044">
    <property type="entry name" value="YggS family pyridoxal phosphate-dependent enzyme"/>
    <property type="match status" value="1"/>
</dbReference>
<evidence type="ECO:0000256" key="1">
    <source>
        <dbReference type="ARBA" id="ARBA00022898"/>
    </source>
</evidence>
<sequence length="232" mass="25882">MNNIANNIQKIHTRINNACLNSGRNPDDVKLVAVSKIKPAEMVTDAFESGQKIFGESYVQEFRDKQPLVTAPVEWHFIGSLQSNKVKYLRGKVTTIHSVDRLSLAEEIDRQWGKTETTVDVFLQVNIGDESSKAGCSPEALENLVRSVAPLQNLRIKGLMCLPPHCDNPEQVRPFFKQLKQLAEQINRLQIPDVNMDELSMGMSGDFEVAVEEGATFVRVGTAIFGAREKKA</sequence>
<dbReference type="RefSeq" id="WP_092344807.1">
    <property type="nucleotide sequence ID" value="NZ_FNQN01000002.1"/>
</dbReference>
<gene>
    <name evidence="6" type="ORF">SAMN05660420_00709</name>
</gene>
<dbReference type="Pfam" id="PF01168">
    <property type="entry name" value="Ala_racemase_N"/>
    <property type="match status" value="1"/>
</dbReference>
<evidence type="ECO:0000313" key="6">
    <source>
        <dbReference type="EMBL" id="SDZ91419.1"/>
    </source>
</evidence>
<evidence type="ECO:0000256" key="3">
    <source>
        <dbReference type="PIRSR" id="PIRSR004848-1"/>
    </source>
</evidence>